<dbReference type="AlphaFoldDB" id="A0A3E0WX06"/>
<keyword evidence="9" id="KW-1185">Reference proteome</keyword>
<dbReference type="GO" id="GO:0140359">
    <property type="term" value="F:ABC-type transporter activity"/>
    <property type="evidence" value="ECO:0007669"/>
    <property type="project" value="InterPro"/>
</dbReference>
<dbReference type="PANTHER" id="PTHR30294">
    <property type="entry name" value="MEMBRANE COMPONENT OF ABC TRANSPORTER YHHJ-RELATED"/>
    <property type="match status" value="1"/>
</dbReference>
<feature type="transmembrane region" description="Helical" evidence="6">
    <location>
        <begin position="64"/>
        <end position="82"/>
    </location>
</feature>
<evidence type="ECO:0000256" key="2">
    <source>
        <dbReference type="ARBA" id="ARBA00022475"/>
    </source>
</evidence>
<dbReference type="GO" id="GO:0005886">
    <property type="term" value="C:plasma membrane"/>
    <property type="evidence" value="ECO:0007669"/>
    <property type="project" value="UniProtKB-SubCell"/>
</dbReference>
<feature type="transmembrane region" description="Helical" evidence="6">
    <location>
        <begin position="303"/>
        <end position="325"/>
    </location>
</feature>
<accession>A0A3E0WX06</accession>
<dbReference type="PANTHER" id="PTHR30294:SF46">
    <property type="entry name" value="ABC TRANSPORTER PERMEASE"/>
    <property type="match status" value="1"/>
</dbReference>
<dbReference type="Gene3D" id="3.40.1710.10">
    <property type="entry name" value="abc type-2 transporter like domain"/>
    <property type="match status" value="1"/>
</dbReference>
<evidence type="ECO:0000256" key="4">
    <source>
        <dbReference type="ARBA" id="ARBA00022989"/>
    </source>
</evidence>
<dbReference type="InterPro" id="IPR051449">
    <property type="entry name" value="ABC-2_transporter_component"/>
</dbReference>
<keyword evidence="4 6" id="KW-1133">Transmembrane helix</keyword>
<sequence length="432" mass="46892">MASRRACELCAWPARGAGALCTDSTRFRPAVATATGVFARGLGGAMTVRDGFVQTWSEVLGDKGAFLLLFIAVLLYSFFYPLPYKHETVEQVAFLAVDLDRSPASRDLIRRVNAAPQLELQGVVDDIRVAQAAIWREEVVGVLVIPDGFNRRLAAGEQSPVQVSGHGGYLLTNSALLTETTAAAQAMGAELKVFRRQLEGLPPQQAIASPLALEVMPLYNPREGYGSYVVPAVLVMLLQQTLLVGMALIVGTWREEQRGPHGRRAYFGVFLAFALIAFLNALYCFGFVLWYQDYPRAGGLFSLLGFSAIFALACAAFGLALSLLWRRREQGLQLLLPTAIPLFFLSGYPWPAEALPPALDVLRWLAPSTSGIQGFIGLNQMGVAFGAVIRESLLLIGITLVSLAIVWRFCPRTPSRLDLPVQRPGQGASPPA</sequence>
<evidence type="ECO:0000313" key="9">
    <source>
        <dbReference type="Proteomes" id="UP000256763"/>
    </source>
</evidence>
<feature type="transmembrane region" description="Helical" evidence="6">
    <location>
        <begin position="228"/>
        <end position="253"/>
    </location>
</feature>
<keyword evidence="3 6" id="KW-0812">Transmembrane</keyword>
<dbReference type="OrthoDB" id="9808686at2"/>
<dbReference type="EMBL" id="NFZW01000007">
    <property type="protein sequence ID" value="RFA37502.1"/>
    <property type="molecule type" value="Genomic_DNA"/>
</dbReference>
<evidence type="ECO:0000256" key="3">
    <source>
        <dbReference type="ARBA" id="ARBA00022692"/>
    </source>
</evidence>
<keyword evidence="2" id="KW-1003">Cell membrane</keyword>
<name>A0A3E0WX06_9GAMM</name>
<evidence type="ECO:0000256" key="1">
    <source>
        <dbReference type="ARBA" id="ARBA00004651"/>
    </source>
</evidence>
<comment type="subcellular location">
    <subcellularLocation>
        <location evidence="1">Cell membrane</location>
        <topology evidence="1">Multi-pass membrane protein</topology>
    </subcellularLocation>
</comment>
<dbReference type="Pfam" id="PF12698">
    <property type="entry name" value="ABC2_membrane_3"/>
    <property type="match status" value="1"/>
</dbReference>
<evidence type="ECO:0000259" key="7">
    <source>
        <dbReference type="Pfam" id="PF12698"/>
    </source>
</evidence>
<feature type="transmembrane region" description="Helical" evidence="6">
    <location>
        <begin position="332"/>
        <end position="350"/>
    </location>
</feature>
<feature type="domain" description="ABC-2 type transporter transmembrane" evidence="7">
    <location>
        <begin position="67"/>
        <end position="407"/>
    </location>
</feature>
<protein>
    <recommendedName>
        <fullName evidence="7">ABC-2 type transporter transmembrane domain-containing protein</fullName>
    </recommendedName>
</protein>
<organism evidence="8 9">
    <name type="scientific">Alkalilimnicola ehrlichii</name>
    <dbReference type="NCBI Taxonomy" id="351052"/>
    <lineage>
        <taxon>Bacteria</taxon>
        <taxon>Pseudomonadati</taxon>
        <taxon>Pseudomonadota</taxon>
        <taxon>Gammaproteobacteria</taxon>
        <taxon>Chromatiales</taxon>
        <taxon>Ectothiorhodospiraceae</taxon>
        <taxon>Alkalilimnicola</taxon>
    </lineage>
</organism>
<keyword evidence="5 6" id="KW-0472">Membrane</keyword>
<dbReference type="InterPro" id="IPR013525">
    <property type="entry name" value="ABC2_TM"/>
</dbReference>
<dbReference type="Proteomes" id="UP000256763">
    <property type="component" value="Unassembled WGS sequence"/>
</dbReference>
<evidence type="ECO:0000256" key="5">
    <source>
        <dbReference type="ARBA" id="ARBA00023136"/>
    </source>
</evidence>
<gene>
    <name evidence="8" type="ORF">CAL65_09525</name>
</gene>
<feature type="transmembrane region" description="Helical" evidence="6">
    <location>
        <begin position="392"/>
        <end position="410"/>
    </location>
</feature>
<evidence type="ECO:0000256" key="6">
    <source>
        <dbReference type="SAM" id="Phobius"/>
    </source>
</evidence>
<reference evidence="9" key="1">
    <citation type="submission" date="2017-05" db="EMBL/GenBank/DDBJ databases">
        <authorList>
            <person name="Sharma S."/>
            <person name="Sidhu C."/>
            <person name="Pinnaka A.K."/>
        </authorList>
    </citation>
    <scope>NUCLEOTIDE SEQUENCE [LARGE SCALE GENOMIC DNA]</scope>
    <source>
        <strain evidence="9">AK93</strain>
    </source>
</reference>
<proteinExistence type="predicted"/>
<evidence type="ECO:0000313" key="8">
    <source>
        <dbReference type="EMBL" id="RFA37502.1"/>
    </source>
</evidence>
<comment type="caution">
    <text evidence="8">The sequence shown here is derived from an EMBL/GenBank/DDBJ whole genome shotgun (WGS) entry which is preliminary data.</text>
</comment>
<feature type="transmembrane region" description="Helical" evidence="6">
    <location>
        <begin position="265"/>
        <end position="291"/>
    </location>
</feature>